<evidence type="ECO:0000313" key="2">
    <source>
        <dbReference type="EnsemblMetazoa" id="ASIC014171-PA"/>
    </source>
</evidence>
<dbReference type="EMBL" id="KE525315">
    <property type="protein sequence ID" value="KFB46170.1"/>
    <property type="molecule type" value="Genomic_DNA"/>
</dbReference>
<sequence length="53" mass="5689">MESTQKTSHYPPGYAARMLYPGGEFCSSFKDHMSTDMAVYGASTDASTCGSVE</sequence>
<reference evidence="1 3" key="1">
    <citation type="journal article" date="2014" name="BMC Genomics">
        <title>Genome sequence of Anopheles sinensis provides insight into genetics basis of mosquito competence for malaria parasites.</title>
        <authorList>
            <person name="Zhou D."/>
            <person name="Zhang D."/>
            <person name="Ding G."/>
            <person name="Shi L."/>
            <person name="Hou Q."/>
            <person name="Ye Y."/>
            <person name="Xu Y."/>
            <person name="Zhou H."/>
            <person name="Xiong C."/>
            <person name="Li S."/>
            <person name="Yu J."/>
            <person name="Hong S."/>
            <person name="Yu X."/>
            <person name="Zou P."/>
            <person name="Chen C."/>
            <person name="Chang X."/>
            <person name="Wang W."/>
            <person name="Lv Y."/>
            <person name="Sun Y."/>
            <person name="Ma L."/>
            <person name="Shen B."/>
            <person name="Zhu C."/>
        </authorList>
    </citation>
    <scope>NUCLEOTIDE SEQUENCE [LARGE SCALE GENOMIC DNA]</scope>
</reference>
<dbReference type="EnsemblMetazoa" id="ASIC014171-RA">
    <property type="protein sequence ID" value="ASIC014171-PA"/>
    <property type="gene ID" value="ASIC014171"/>
</dbReference>
<dbReference type="AlphaFoldDB" id="A0A084W7H6"/>
<dbReference type="Proteomes" id="UP000030765">
    <property type="component" value="Unassembled WGS sequence"/>
</dbReference>
<organism evidence="1">
    <name type="scientific">Anopheles sinensis</name>
    <name type="common">Mosquito</name>
    <dbReference type="NCBI Taxonomy" id="74873"/>
    <lineage>
        <taxon>Eukaryota</taxon>
        <taxon>Metazoa</taxon>
        <taxon>Ecdysozoa</taxon>
        <taxon>Arthropoda</taxon>
        <taxon>Hexapoda</taxon>
        <taxon>Insecta</taxon>
        <taxon>Pterygota</taxon>
        <taxon>Neoptera</taxon>
        <taxon>Endopterygota</taxon>
        <taxon>Diptera</taxon>
        <taxon>Nematocera</taxon>
        <taxon>Culicoidea</taxon>
        <taxon>Culicidae</taxon>
        <taxon>Anophelinae</taxon>
        <taxon>Anopheles</taxon>
    </lineage>
</organism>
<reference evidence="2" key="2">
    <citation type="submission" date="2020-05" db="UniProtKB">
        <authorList>
            <consortium name="EnsemblMetazoa"/>
        </authorList>
    </citation>
    <scope>IDENTIFICATION</scope>
</reference>
<dbReference type="VEuPathDB" id="VectorBase:ASIC014171"/>
<name>A0A084W7H6_ANOSI</name>
<keyword evidence="3" id="KW-1185">Reference proteome</keyword>
<evidence type="ECO:0000313" key="3">
    <source>
        <dbReference type="Proteomes" id="UP000030765"/>
    </source>
</evidence>
<protein>
    <submittedName>
        <fullName evidence="1 2">Uncharacterized protein</fullName>
    </submittedName>
</protein>
<accession>A0A084W7H6</accession>
<dbReference type="EMBL" id="ATLV01021248">
    <property type="status" value="NOT_ANNOTATED_CDS"/>
    <property type="molecule type" value="Genomic_DNA"/>
</dbReference>
<gene>
    <name evidence="1" type="ORF">ZHAS_00014171</name>
</gene>
<proteinExistence type="predicted"/>
<evidence type="ECO:0000313" key="1">
    <source>
        <dbReference type="EMBL" id="KFB46170.1"/>
    </source>
</evidence>